<dbReference type="KEGG" id="cps:CPS_0938"/>
<evidence type="ECO:0000259" key="2">
    <source>
        <dbReference type="Pfam" id="PF14321"/>
    </source>
</evidence>
<keyword evidence="1" id="KW-0732">Signal</keyword>
<keyword evidence="3" id="KW-0449">Lipoprotein</keyword>
<dbReference type="RefSeq" id="WP_011041781.1">
    <property type="nucleotide sequence ID" value="NC_003910.7"/>
</dbReference>
<dbReference type="InterPro" id="IPR025491">
    <property type="entry name" value="DUF4382"/>
</dbReference>
<reference evidence="3" key="1">
    <citation type="journal article" date="2005" name="Proc. Natl. Acad. Sci. U.S.A.">
        <title>The psychrophilic lifestyle as revealed by the genome sequence of Colwellia psychrerythraea 34H through genomic and proteomic analyses.</title>
        <authorList>
            <person name="Methe B.A."/>
            <person name="Nelson K.E."/>
            <person name="Deming J.W."/>
            <person name="Momen B."/>
            <person name="Melamud E."/>
            <person name="Zhang X."/>
            <person name="Moult J."/>
            <person name="Madupu R."/>
            <person name="Nelson W.C."/>
            <person name="Dodson R.J."/>
            <person name="Brinkac L.M."/>
            <person name="Daugherty S.C."/>
            <person name="Durkin A.S."/>
            <person name="DeBoy R.T."/>
            <person name="Kolonay J.F."/>
            <person name="Sullivan S.A."/>
            <person name="Zhou L."/>
            <person name="Davidsen T.M."/>
            <person name="Wu M."/>
            <person name="Huston A.L."/>
            <person name="Lewis M."/>
            <person name="Weaver B."/>
            <person name="Weidman J.F."/>
            <person name="Khouri H."/>
            <person name="Utterback T.R."/>
            <person name="Feldblyum T.V."/>
            <person name="Fraser C.M."/>
        </authorList>
    </citation>
    <scope>NUCLEOTIDE SEQUENCE [LARGE SCALE GENOMIC DNA]</scope>
    <source>
        <strain evidence="3">34H</strain>
    </source>
</reference>
<feature type="domain" description="DUF4382" evidence="2">
    <location>
        <begin position="36"/>
        <end position="197"/>
    </location>
</feature>
<dbReference type="HOGENOM" id="CLU_072066_0_0_6"/>
<name>Q487S8_COLP3</name>
<evidence type="ECO:0000256" key="1">
    <source>
        <dbReference type="SAM" id="SignalP"/>
    </source>
</evidence>
<dbReference type="EMBL" id="CP000083">
    <property type="protein sequence ID" value="AAZ24373.1"/>
    <property type="molecule type" value="Genomic_DNA"/>
</dbReference>
<gene>
    <name evidence="3" type="ordered locus">CPS_0938</name>
</gene>
<dbReference type="Proteomes" id="UP000000547">
    <property type="component" value="Chromosome"/>
</dbReference>
<accession>Q487S8</accession>
<evidence type="ECO:0000313" key="3">
    <source>
        <dbReference type="EMBL" id="AAZ24373.1"/>
    </source>
</evidence>
<sequence>MLNKIPLTSLVLASLLLSACGGSDKQDLVLDKELEQAKFSLGMSDAPVEEAEVVAIEIDSIKLTNTDDNNGKQEVLIEEFTNEDGDIVDTIQVNLLDFTGIAQMKIVDEAQGITLATGVYTMELVVVDAGSYVILDNDATEYDIKVPSSRLKLGEFTVHSDAVQVDNKPAYTIEFDLTKSLVLRGNDPAKNGYIIKPHGVRIVSLYGDITGTVSAENTNLGPCMVYLYDEAPTTLADLFDSNDESFIGEIPTAIEPLAATTVAVDGNYSIGFVPEGDYTVALRCNTEVDDNVQYDQLVIPSPEGNSQAVNVSAGNTNEVNF</sequence>
<proteinExistence type="predicted"/>
<feature type="chain" id="PRO_5004234231" evidence="1">
    <location>
        <begin position="20"/>
        <end position="321"/>
    </location>
</feature>
<dbReference type="AlphaFoldDB" id="Q487S8"/>
<dbReference type="PROSITE" id="PS51257">
    <property type="entry name" value="PROKAR_LIPOPROTEIN"/>
    <property type="match status" value="1"/>
</dbReference>
<protein>
    <submittedName>
        <fullName evidence="3">Putative lipoprotein</fullName>
    </submittedName>
</protein>
<dbReference type="Pfam" id="PF14321">
    <property type="entry name" value="DUF4382"/>
    <property type="match status" value="1"/>
</dbReference>
<evidence type="ECO:0000313" key="4">
    <source>
        <dbReference type="Proteomes" id="UP000000547"/>
    </source>
</evidence>
<feature type="signal peptide" evidence="1">
    <location>
        <begin position="1"/>
        <end position="19"/>
    </location>
</feature>
<dbReference type="STRING" id="167879.CPS_0938"/>
<organism evidence="3 4">
    <name type="scientific">Colwellia psychrerythraea (strain 34H / ATCC BAA-681)</name>
    <name type="common">Vibrio psychroerythus</name>
    <dbReference type="NCBI Taxonomy" id="167879"/>
    <lineage>
        <taxon>Bacteria</taxon>
        <taxon>Pseudomonadati</taxon>
        <taxon>Pseudomonadota</taxon>
        <taxon>Gammaproteobacteria</taxon>
        <taxon>Alteromonadales</taxon>
        <taxon>Colwelliaceae</taxon>
        <taxon>Colwellia</taxon>
    </lineage>
</organism>